<dbReference type="SUPFAM" id="SSF57850">
    <property type="entry name" value="RING/U-box"/>
    <property type="match status" value="1"/>
</dbReference>
<dbReference type="InterPro" id="IPR013083">
    <property type="entry name" value="Znf_RING/FYVE/PHD"/>
</dbReference>
<keyword evidence="2" id="KW-0175">Coiled coil</keyword>
<keyword evidence="1" id="KW-0862">Zinc</keyword>
<organism evidence="5">
    <name type="scientific">Solanum chacoense</name>
    <name type="common">Chaco potato</name>
    <dbReference type="NCBI Taxonomy" id="4108"/>
    <lineage>
        <taxon>Eukaryota</taxon>
        <taxon>Viridiplantae</taxon>
        <taxon>Streptophyta</taxon>
        <taxon>Embryophyta</taxon>
        <taxon>Tracheophyta</taxon>
        <taxon>Spermatophyta</taxon>
        <taxon>Magnoliopsida</taxon>
        <taxon>eudicotyledons</taxon>
        <taxon>Gunneridae</taxon>
        <taxon>Pentapetalae</taxon>
        <taxon>asterids</taxon>
        <taxon>lamiids</taxon>
        <taxon>Solanales</taxon>
        <taxon>Solanaceae</taxon>
        <taxon>Solanoideae</taxon>
        <taxon>Solaneae</taxon>
        <taxon>Solanum</taxon>
    </lineage>
</organism>
<dbReference type="AlphaFoldDB" id="A0A0V0ISG8"/>
<protein>
    <submittedName>
        <fullName evidence="5">Putative MND1-interacting protein 1-like</fullName>
    </submittedName>
</protein>
<evidence type="ECO:0000256" key="2">
    <source>
        <dbReference type="SAM" id="Coils"/>
    </source>
</evidence>
<dbReference type="CDD" id="cd23128">
    <property type="entry name" value="RING-HC_MIP1-like"/>
    <property type="match status" value="1"/>
</dbReference>
<evidence type="ECO:0000256" key="3">
    <source>
        <dbReference type="SAM" id="MobiDB-lite"/>
    </source>
</evidence>
<evidence type="ECO:0000259" key="4">
    <source>
        <dbReference type="PROSITE" id="PS50089"/>
    </source>
</evidence>
<dbReference type="InterPro" id="IPR001841">
    <property type="entry name" value="Znf_RING"/>
</dbReference>
<dbReference type="Pfam" id="PF13920">
    <property type="entry name" value="zf-C3HC4_3"/>
    <property type="match status" value="1"/>
</dbReference>
<evidence type="ECO:0000313" key="5">
    <source>
        <dbReference type="EMBL" id="JAP34891.1"/>
    </source>
</evidence>
<dbReference type="Gene3D" id="3.30.40.10">
    <property type="entry name" value="Zinc/RING finger domain, C3HC4 (zinc finger)"/>
    <property type="match status" value="1"/>
</dbReference>
<dbReference type="PANTHER" id="PTHR46405">
    <property type="entry name" value="OS05G0141500 PROTEIN"/>
    <property type="match status" value="1"/>
</dbReference>
<evidence type="ECO:0000256" key="1">
    <source>
        <dbReference type="PROSITE-ProRule" id="PRU00175"/>
    </source>
</evidence>
<feature type="coiled-coil region" evidence="2">
    <location>
        <begin position="339"/>
        <end position="380"/>
    </location>
</feature>
<proteinExistence type="predicted"/>
<dbReference type="PROSITE" id="PS50089">
    <property type="entry name" value="ZF_RING_2"/>
    <property type="match status" value="1"/>
</dbReference>
<feature type="region of interest" description="Disordered" evidence="3">
    <location>
        <begin position="69"/>
        <end position="97"/>
    </location>
</feature>
<dbReference type="GO" id="GO:0008270">
    <property type="term" value="F:zinc ion binding"/>
    <property type="evidence" value="ECO:0007669"/>
    <property type="project" value="UniProtKB-KW"/>
</dbReference>
<accession>A0A0V0ISG8</accession>
<feature type="domain" description="RING-type" evidence="4">
    <location>
        <begin position="419"/>
        <end position="460"/>
    </location>
</feature>
<keyword evidence="1" id="KW-0479">Metal-binding</keyword>
<reference evidence="5" key="1">
    <citation type="submission" date="2015-12" db="EMBL/GenBank/DDBJ databases">
        <title>Gene expression during late stages of embryo sac development: a critical building block for successful pollen-pistil interactions.</title>
        <authorList>
            <person name="Liu Y."/>
            <person name="Joly V."/>
            <person name="Sabar M."/>
            <person name="Matton D.P."/>
        </authorList>
    </citation>
    <scope>NUCLEOTIDE SEQUENCE</scope>
</reference>
<dbReference type="InterPro" id="IPR046934">
    <property type="entry name" value="PIR2-like"/>
</dbReference>
<name>A0A0V0ISG8_SOLCH</name>
<feature type="compositionally biased region" description="Low complexity" evidence="3">
    <location>
        <begin position="77"/>
        <end position="97"/>
    </location>
</feature>
<keyword evidence="1" id="KW-0863">Zinc-finger</keyword>
<dbReference type="EMBL" id="GEDG01003513">
    <property type="protein sequence ID" value="JAP34891.1"/>
    <property type="molecule type" value="Transcribed_RNA"/>
</dbReference>
<sequence length="474" mass="53494">MCRFHGGWGFGNSTGNAYPLNKSFAITSDSSSQKDIDCPKRFNLTPSMKTLLKRNVAAFTAGFRSNPKYMQHQSRVSSSSLADGDQSSGLAQSGGSQISKSQDVVNCVVGKFQDLNLDENTQQQGKRNEDLDQKDEMLLSLLDQIKDLEKQVKERKDWAHQKAMQAARKLSHDLTELKMLRMEKEDIQRMKKGKPAIEDATMKKLSEMETSLRTASANVDRSNMFVKTLQEENAEMKAELEASKLSASESAKKCAEAAKREKKCLKKLGVWDKQKKKLQEEIAAEKQKISDLQNQLAQSGVAIKDAEVNWRQEQKARQQASALVDEERRFKEATEANNKRKLEELRSKAEIDFQRHKDDLQRLEQDLSRLRASTELQNQSANVVTGSNAEQHPHGDIARMLHELANSEENPVKDDSRECIMCMKHEVSVVFLPCAHQVLCSNCNDNFGKKGRVAKCPCCRAPIERRIRVFGATS</sequence>
<feature type="coiled-coil region" evidence="2">
    <location>
        <begin position="226"/>
        <end position="295"/>
    </location>
</feature>
<dbReference type="PANTHER" id="PTHR46405:SF3">
    <property type="entry name" value="RING_U-BOX SUPERFAMILY PROTEIN"/>
    <property type="match status" value="1"/>
</dbReference>